<evidence type="ECO:0000256" key="1">
    <source>
        <dbReference type="ARBA" id="ARBA00005953"/>
    </source>
</evidence>
<feature type="domain" description="Acyl-ACP thioesterase N-terminal hotdog" evidence="3">
    <location>
        <begin position="5"/>
        <end position="128"/>
    </location>
</feature>
<dbReference type="CDD" id="cd00586">
    <property type="entry name" value="4HBT"/>
    <property type="match status" value="1"/>
</dbReference>
<proteinExistence type="inferred from homology"/>
<dbReference type="PANTHER" id="PTHR31793:SF27">
    <property type="entry name" value="NOVEL THIOESTERASE SUPERFAMILY DOMAIN AND SAPOSIN A-TYPE DOMAIN CONTAINING PROTEIN (0610012H03RIK)"/>
    <property type="match status" value="1"/>
</dbReference>
<organism evidence="4 5">
    <name type="scientific">Aequorivita aquimaris</name>
    <dbReference type="NCBI Taxonomy" id="1548749"/>
    <lineage>
        <taxon>Bacteria</taxon>
        <taxon>Pseudomonadati</taxon>
        <taxon>Bacteroidota</taxon>
        <taxon>Flavobacteriia</taxon>
        <taxon>Flavobacteriales</taxon>
        <taxon>Flavobacteriaceae</taxon>
        <taxon>Aequorivita</taxon>
    </lineage>
</organism>
<dbReference type="Proteomes" id="UP000070138">
    <property type="component" value="Unassembled WGS sequence"/>
</dbReference>
<dbReference type="PANTHER" id="PTHR31793">
    <property type="entry name" value="4-HYDROXYBENZOYL-COA THIOESTERASE FAMILY MEMBER"/>
    <property type="match status" value="1"/>
</dbReference>
<protein>
    <submittedName>
        <fullName evidence="4">Thioesterase</fullName>
    </submittedName>
</protein>
<sequence length="131" mass="15414">MKSEIFKQRFTVPASAIDGLNHVNNVIYLQWCLDAAEAHWISKTTEAQREQYVWVVLNHFISYKNPSFLNEELETQTWIESYEGVKSERHYKIIRPSDGKIIVEATTLWCFLEAKTFRPTKITEEISNLFL</sequence>
<dbReference type="InterPro" id="IPR029069">
    <property type="entry name" value="HotDog_dom_sf"/>
</dbReference>
<reference evidence="4 5" key="2">
    <citation type="journal article" date="2016" name="Int. J. Syst. Evol. Microbiol.">
        <title>Vitellibacter aquimaris sp. nov., a marine bacterium isolated from seawater.</title>
        <authorList>
            <person name="Thevarajoo S."/>
            <person name="Selvaratnam C."/>
            <person name="Goh K.M."/>
            <person name="Hong K.W."/>
            <person name="Chan X.Y."/>
            <person name="Chan K.G."/>
            <person name="Chong C.S."/>
        </authorList>
    </citation>
    <scope>NUCLEOTIDE SEQUENCE [LARGE SCALE GENOMIC DNA]</scope>
    <source>
        <strain evidence="4 5">D-24</strain>
    </source>
</reference>
<accession>A0A137RK00</accession>
<comment type="similarity">
    <text evidence="1">Belongs to the 4-hydroxybenzoyl-CoA thioesterase family.</text>
</comment>
<dbReference type="GO" id="GO:0006633">
    <property type="term" value="P:fatty acid biosynthetic process"/>
    <property type="evidence" value="ECO:0007669"/>
    <property type="project" value="InterPro"/>
</dbReference>
<keyword evidence="5" id="KW-1185">Reference proteome</keyword>
<gene>
    <name evidence="4" type="ORF">LS48_03655</name>
</gene>
<evidence type="ECO:0000256" key="2">
    <source>
        <dbReference type="ARBA" id="ARBA00022801"/>
    </source>
</evidence>
<dbReference type="Gene3D" id="3.10.129.10">
    <property type="entry name" value="Hotdog Thioesterase"/>
    <property type="match status" value="1"/>
</dbReference>
<dbReference type="AlphaFoldDB" id="A0A137RK00"/>
<dbReference type="SUPFAM" id="SSF54637">
    <property type="entry name" value="Thioesterase/thiol ester dehydrase-isomerase"/>
    <property type="match status" value="1"/>
</dbReference>
<dbReference type="RefSeq" id="WP_062620071.1">
    <property type="nucleotide sequence ID" value="NZ_JRWG01000002.1"/>
</dbReference>
<dbReference type="GO" id="GO:0047617">
    <property type="term" value="F:fatty acyl-CoA hydrolase activity"/>
    <property type="evidence" value="ECO:0007669"/>
    <property type="project" value="TreeGrafter"/>
</dbReference>
<reference evidence="5" key="1">
    <citation type="submission" date="2014-10" db="EMBL/GenBank/DDBJ databases">
        <title>Genome sequencing of Vitellibacter sp. D-24.</title>
        <authorList>
            <person name="Thevarajoo S."/>
            <person name="Selvaratnam C."/>
            <person name="Goh K.M."/>
            <person name="Chong C.S."/>
        </authorList>
    </citation>
    <scope>NUCLEOTIDE SEQUENCE [LARGE SCALE GENOMIC DNA]</scope>
    <source>
        <strain evidence="5">D-24</strain>
    </source>
</reference>
<dbReference type="InterPro" id="IPR050563">
    <property type="entry name" value="4-hydroxybenzoyl-CoA_TE"/>
</dbReference>
<dbReference type="STRING" id="1548749.LS48_03655"/>
<comment type="caution">
    <text evidence="4">The sequence shown here is derived from an EMBL/GenBank/DDBJ whole genome shotgun (WGS) entry which is preliminary data.</text>
</comment>
<keyword evidence="2" id="KW-0378">Hydrolase</keyword>
<dbReference type="OrthoDB" id="9801517at2"/>
<name>A0A137RK00_9FLAO</name>
<evidence type="ECO:0000259" key="3">
    <source>
        <dbReference type="Pfam" id="PF01643"/>
    </source>
</evidence>
<evidence type="ECO:0000313" key="4">
    <source>
        <dbReference type="EMBL" id="KXO00511.1"/>
    </source>
</evidence>
<evidence type="ECO:0000313" key="5">
    <source>
        <dbReference type="Proteomes" id="UP000070138"/>
    </source>
</evidence>
<dbReference type="EMBL" id="JRWG01000002">
    <property type="protein sequence ID" value="KXO00511.1"/>
    <property type="molecule type" value="Genomic_DNA"/>
</dbReference>
<dbReference type="Pfam" id="PF01643">
    <property type="entry name" value="Acyl-ACP_TE"/>
    <property type="match status" value="1"/>
</dbReference>
<dbReference type="InterPro" id="IPR002864">
    <property type="entry name" value="Acyl-ACP_thioesterase_NHD"/>
</dbReference>